<accession>A0A1R1XJI8</accession>
<name>A0A1R1XJI8_9FUNG</name>
<sequence length="196" mass="22879">MGSNGRYTQLIPNNNIDEDVELQPEQFSPISLRSQTLTAGSFCERIKHFYSSKRTMFGDRFVYVIVIIGVFAVLALFFIAAVLSAHKTDYQLEIKSETFMGSDFVSTYGNFNDFSLDKSLPPPTNTTEKHTFLQKVDHFKEFTRHFNQTFYINDEFYVPGGPIWRKYRDIMFFFNPHTTYIHNASTYKQLKKTLIN</sequence>
<organism evidence="2 3">
    <name type="scientific">Smittium culicis</name>
    <dbReference type="NCBI Taxonomy" id="133412"/>
    <lineage>
        <taxon>Eukaryota</taxon>
        <taxon>Fungi</taxon>
        <taxon>Fungi incertae sedis</taxon>
        <taxon>Zoopagomycota</taxon>
        <taxon>Kickxellomycotina</taxon>
        <taxon>Harpellomycetes</taxon>
        <taxon>Harpellales</taxon>
        <taxon>Legeriomycetaceae</taxon>
        <taxon>Smittium</taxon>
    </lineage>
</organism>
<evidence type="ECO:0000313" key="3">
    <source>
        <dbReference type="Proteomes" id="UP000187429"/>
    </source>
</evidence>
<evidence type="ECO:0000313" key="2">
    <source>
        <dbReference type="EMBL" id="OMJ14795.1"/>
    </source>
</evidence>
<dbReference type="EMBL" id="LSSM01004484">
    <property type="protein sequence ID" value="OMJ14795.1"/>
    <property type="molecule type" value="Genomic_DNA"/>
</dbReference>
<protein>
    <submittedName>
        <fullName evidence="2">Uncharacterized protein</fullName>
    </submittedName>
</protein>
<keyword evidence="3" id="KW-1185">Reference proteome</keyword>
<dbReference type="InterPro" id="IPR029058">
    <property type="entry name" value="AB_hydrolase_fold"/>
</dbReference>
<dbReference type="AlphaFoldDB" id="A0A1R1XJI8"/>
<gene>
    <name evidence="2" type="ORF">AYI69_g8443</name>
</gene>
<evidence type="ECO:0000256" key="1">
    <source>
        <dbReference type="SAM" id="Phobius"/>
    </source>
</evidence>
<dbReference type="Proteomes" id="UP000187429">
    <property type="component" value="Unassembled WGS sequence"/>
</dbReference>
<reference evidence="3" key="1">
    <citation type="submission" date="2017-01" db="EMBL/GenBank/DDBJ databases">
        <authorList>
            <person name="Wang Y."/>
            <person name="White M."/>
            <person name="Kvist S."/>
            <person name="Moncalvo J.-M."/>
        </authorList>
    </citation>
    <scope>NUCLEOTIDE SEQUENCE [LARGE SCALE GENOMIC DNA]</scope>
    <source>
        <strain evidence="3">ID-206-W2</strain>
    </source>
</reference>
<feature type="transmembrane region" description="Helical" evidence="1">
    <location>
        <begin position="61"/>
        <end position="83"/>
    </location>
</feature>
<keyword evidence="1" id="KW-0472">Membrane</keyword>
<dbReference type="OrthoDB" id="2130629at2759"/>
<dbReference type="Gene3D" id="3.40.50.1820">
    <property type="entry name" value="alpha/beta hydrolase"/>
    <property type="match status" value="1"/>
</dbReference>
<proteinExistence type="predicted"/>
<comment type="caution">
    <text evidence="2">The sequence shown here is derived from an EMBL/GenBank/DDBJ whole genome shotgun (WGS) entry which is preliminary data.</text>
</comment>
<keyword evidence="1" id="KW-1133">Transmembrane helix</keyword>
<keyword evidence="1" id="KW-0812">Transmembrane</keyword>